<name>A0A3B0UKG5_9ZZZZ</name>
<proteinExistence type="predicted"/>
<sequence>MDEALEALYGDSSGGDLSDSNPDIARWLGDIRSYFPASMVQVMQRDALNKLNLRRLLGQPEFLEAIEPDVHLVANLLALRRIMPGKTKETAKEVVRRVVEKLLKQLTYPLE</sequence>
<protein>
    <submittedName>
        <fullName evidence="1">Mg-chelatase subunit ChlD</fullName>
    </submittedName>
</protein>
<gene>
    <name evidence="1" type="ORF">MNBD_CHLOROFLEXI01-2314</name>
</gene>
<reference evidence="1" key="1">
    <citation type="submission" date="2018-06" db="EMBL/GenBank/DDBJ databases">
        <authorList>
            <person name="Zhirakovskaya E."/>
        </authorList>
    </citation>
    <scope>NUCLEOTIDE SEQUENCE</scope>
</reference>
<evidence type="ECO:0000313" key="1">
    <source>
        <dbReference type="EMBL" id="VAW31631.1"/>
    </source>
</evidence>
<dbReference type="AlphaFoldDB" id="A0A3B0UKG5"/>
<organism evidence="1">
    <name type="scientific">hydrothermal vent metagenome</name>
    <dbReference type="NCBI Taxonomy" id="652676"/>
    <lineage>
        <taxon>unclassified sequences</taxon>
        <taxon>metagenomes</taxon>
        <taxon>ecological metagenomes</taxon>
    </lineage>
</organism>
<accession>A0A3B0UKG5</accession>
<dbReference type="EMBL" id="UOEU01000260">
    <property type="protein sequence ID" value="VAW31631.1"/>
    <property type="molecule type" value="Genomic_DNA"/>
</dbReference>